<evidence type="ECO:0000256" key="4">
    <source>
        <dbReference type="ARBA" id="ARBA00022723"/>
    </source>
</evidence>
<evidence type="ECO:0008006" key="12">
    <source>
        <dbReference type="Google" id="ProtNLM"/>
    </source>
</evidence>
<evidence type="ECO:0000313" key="11">
    <source>
        <dbReference type="Proteomes" id="UP000605986"/>
    </source>
</evidence>
<evidence type="ECO:0000256" key="7">
    <source>
        <dbReference type="ARBA" id="ARBA00023033"/>
    </source>
</evidence>
<comment type="caution">
    <text evidence="10">The sequence shown here is derived from an EMBL/GenBank/DDBJ whole genome shotgun (WGS) entry which is preliminary data.</text>
</comment>
<dbReference type="GO" id="GO:0020037">
    <property type="term" value="F:heme binding"/>
    <property type="evidence" value="ECO:0007669"/>
    <property type="project" value="InterPro"/>
</dbReference>
<dbReference type="PRINTS" id="PR00463">
    <property type="entry name" value="EP450I"/>
</dbReference>
<dbReference type="PANTHER" id="PTHR46300">
    <property type="entry name" value="P450, PUTATIVE (EUROFUNG)-RELATED-RELATED"/>
    <property type="match status" value="1"/>
</dbReference>
<evidence type="ECO:0000256" key="1">
    <source>
        <dbReference type="ARBA" id="ARBA00001971"/>
    </source>
</evidence>
<protein>
    <recommendedName>
        <fullName evidence="12">Cytochrome P450 monooxygenase</fullName>
    </recommendedName>
</protein>
<keyword evidence="3 8" id="KW-0349">Heme</keyword>
<feature type="binding site" description="axial binding residue" evidence="8">
    <location>
        <position position="441"/>
    </location>
    <ligand>
        <name>heme</name>
        <dbReference type="ChEBI" id="CHEBI:30413"/>
    </ligand>
    <ligandPart>
        <name>Fe</name>
        <dbReference type="ChEBI" id="CHEBI:18248"/>
    </ligandPart>
</feature>
<gene>
    <name evidence="10" type="ORF">F53441_6448</name>
</gene>
<dbReference type="OrthoDB" id="2789670at2759"/>
<dbReference type="Proteomes" id="UP000605986">
    <property type="component" value="Unassembled WGS sequence"/>
</dbReference>
<dbReference type="GO" id="GO:0005506">
    <property type="term" value="F:iron ion binding"/>
    <property type="evidence" value="ECO:0007669"/>
    <property type="project" value="InterPro"/>
</dbReference>
<dbReference type="GO" id="GO:0004497">
    <property type="term" value="F:monooxygenase activity"/>
    <property type="evidence" value="ECO:0007669"/>
    <property type="project" value="UniProtKB-KW"/>
</dbReference>
<comment type="cofactor">
    <cofactor evidence="1 8">
        <name>heme</name>
        <dbReference type="ChEBI" id="CHEBI:30413"/>
    </cofactor>
</comment>
<keyword evidence="7 9" id="KW-0503">Monooxygenase</keyword>
<accession>A0A8H4NTD1</accession>
<name>A0A8H4NTD1_9HYPO</name>
<dbReference type="InterPro" id="IPR036396">
    <property type="entry name" value="Cyt_P450_sf"/>
</dbReference>
<evidence type="ECO:0000256" key="2">
    <source>
        <dbReference type="ARBA" id="ARBA00010617"/>
    </source>
</evidence>
<proteinExistence type="inferred from homology"/>
<evidence type="ECO:0000313" key="10">
    <source>
        <dbReference type="EMBL" id="KAF4450449.1"/>
    </source>
</evidence>
<keyword evidence="5 9" id="KW-0560">Oxidoreductase</keyword>
<keyword evidence="4 8" id="KW-0479">Metal-binding</keyword>
<evidence type="ECO:0000256" key="5">
    <source>
        <dbReference type="ARBA" id="ARBA00023002"/>
    </source>
</evidence>
<dbReference type="PROSITE" id="PS00086">
    <property type="entry name" value="CYTOCHROME_P450"/>
    <property type="match status" value="1"/>
</dbReference>
<evidence type="ECO:0000256" key="8">
    <source>
        <dbReference type="PIRSR" id="PIRSR602401-1"/>
    </source>
</evidence>
<dbReference type="InterPro" id="IPR017972">
    <property type="entry name" value="Cyt_P450_CS"/>
</dbReference>
<dbReference type="AlphaFoldDB" id="A0A8H4NTD1"/>
<evidence type="ECO:0000256" key="3">
    <source>
        <dbReference type="ARBA" id="ARBA00022617"/>
    </source>
</evidence>
<dbReference type="InterPro" id="IPR001128">
    <property type="entry name" value="Cyt_P450"/>
</dbReference>
<dbReference type="PANTHER" id="PTHR46300:SF7">
    <property type="entry name" value="P450, PUTATIVE (EUROFUNG)-RELATED"/>
    <property type="match status" value="1"/>
</dbReference>
<sequence length="529" mass="59892">MILAIQVVIVLVGLLLFKFYLRKNSHRSLPPGPKPLPILGNIRDLPSGKEPEYQHWLRFKDRHGLISHISVFGQSFVIIHDRHAIHEILDKASAKTSARPHMNFAGDMCGYSELLTLRQYDATFRQHRKLVHQQLGTKALAARFQNSQDVESHRLLFRVLNDPENLIQHFKTEASAIMLQMTYGYVVEPKSSDPLAVLIERMMQDASTAAAPLTWAVDLIPALRYLPEWFPGTSFHTAARKSHNILRNVIDIPYTFVQRQMAAGRQRLSYVSSLVEQHDRDFQGGKLDENTEKAIKYTAAAMYAGGADTTVTSITSFILAMLLFPAVQKKAQEEIEAVVGVDRLPQHKDRENLPYIDALIKETHRWLPIAPMGVPHVAAEHVDYKGLHIPKGALLLPAVWWFLHDDQVYSDPLSFDPDRYLGARDEPDPANEMFGYGRRICPGRYVADDSMFITISRLLATFHIGRAVDERGNEIIPKVDVSPGLVGRPLEFPYIIKPRNDACKQLIKSVETIHPWEEGDASRLPDDIT</sequence>
<keyword evidence="6 8" id="KW-0408">Iron</keyword>
<dbReference type="CDD" id="cd11065">
    <property type="entry name" value="CYP64-like"/>
    <property type="match status" value="1"/>
</dbReference>
<evidence type="ECO:0000256" key="6">
    <source>
        <dbReference type="ARBA" id="ARBA00023004"/>
    </source>
</evidence>
<dbReference type="Pfam" id="PF00067">
    <property type="entry name" value="p450"/>
    <property type="match status" value="1"/>
</dbReference>
<dbReference type="InterPro" id="IPR002401">
    <property type="entry name" value="Cyt_P450_E_grp-I"/>
</dbReference>
<dbReference type="InterPro" id="IPR050364">
    <property type="entry name" value="Cytochrome_P450_fung"/>
</dbReference>
<dbReference type="PRINTS" id="PR00385">
    <property type="entry name" value="P450"/>
</dbReference>
<dbReference type="Gene3D" id="1.10.630.10">
    <property type="entry name" value="Cytochrome P450"/>
    <property type="match status" value="1"/>
</dbReference>
<dbReference type="GO" id="GO:0016705">
    <property type="term" value="F:oxidoreductase activity, acting on paired donors, with incorporation or reduction of molecular oxygen"/>
    <property type="evidence" value="ECO:0007669"/>
    <property type="project" value="InterPro"/>
</dbReference>
<dbReference type="SUPFAM" id="SSF48264">
    <property type="entry name" value="Cytochrome P450"/>
    <property type="match status" value="1"/>
</dbReference>
<organism evidence="10 11">
    <name type="scientific">Fusarium austroafricanum</name>
    <dbReference type="NCBI Taxonomy" id="2364996"/>
    <lineage>
        <taxon>Eukaryota</taxon>
        <taxon>Fungi</taxon>
        <taxon>Dikarya</taxon>
        <taxon>Ascomycota</taxon>
        <taxon>Pezizomycotina</taxon>
        <taxon>Sordariomycetes</taxon>
        <taxon>Hypocreomycetidae</taxon>
        <taxon>Hypocreales</taxon>
        <taxon>Nectriaceae</taxon>
        <taxon>Fusarium</taxon>
        <taxon>Fusarium concolor species complex</taxon>
    </lineage>
</organism>
<comment type="similarity">
    <text evidence="2 9">Belongs to the cytochrome P450 family.</text>
</comment>
<evidence type="ECO:0000256" key="9">
    <source>
        <dbReference type="RuleBase" id="RU000461"/>
    </source>
</evidence>
<keyword evidence="11" id="KW-1185">Reference proteome</keyword>
<reference evidence="10" key="1">
    <citation type="submission" date="2020-01" db="EMBL/GenBank/DDBJ databases">
        <title>Identification and distribution of gene clusters putatively required for synthesis of sphingolipid metabolism inhibitors in phylogenetically diverse species of the filamentous fungus Fusarium.</title>
        <authorList>
            <person name="Kim H.-S."/>
            <person name="Busman M."/>
            <person name="Brown D.W."/>
            <person name="Divon H."/>
            <person name="Uhlig S."/>
            <person name="Proctor R.H."/>
        </authorList>
    </citation>
    <scope>NUCLEOTIDE SEQUENCE</scope>
    <source>
        <strain evidence="10">NRRL 53441</strain>
    </source>
</reference>
<dbReference type="EMBL" id="JAADJG010000250">
    <property type="protein sequence ID" value="KAF4450449.1"/>
    <property type="molecule type" value="Genomic_DNA"/>
</dbReference>